<gene>
    <name evidence="1" type="ORF">ICP22011A_0013</name>
</gene>
<reference evidence="2" key="1">
    <citation type="journal article" date="2014" name="Elife">
        <title>Evolutionary consequences of intra-patient phage predation on microbial populations.</title>
        <authorList>
            <person name="Seed K.D."/>
            <person name="Yen M."/>
            <person name="Shapiro B.J."/>
            <person name="Hilaire I.J."/>
            <person name="Charles R.C."/>
            <person name="Teng J.E."/>
            <person name="Ivers L.C."/>
            <person name="Boncy J."/>
            <person name="Harris J.B."/>
            <person name="Camilli A."/>
        </authorList>
    </citation>
    <scope>NUCLEOTIDE SEQUENCE [LARGE SCALE GENOMIC DNA]</scope>
</reference>
<dbReference type="EMBL" id="KM224878">
    <property type="protein sequence ID" value="AII27057.1"/>
    <property type="molecule type" value="Genomic_DNA"/>
</dbReference>
<accession>A0A076G6E1</accession>
<proteinExistence type="predicted"/>
<evidence type="ECO:0000313" key="1">
    <source>
        <dbReference type="EMBL" id="AII27057.1"/>
    </source>
</evidence>
<dbReference type="Proteomes" id="UP000028661">
    <property type="component" value="Segment"/>
</dbReference>
<organism evidence="1 2">
    <name type="scientific">Vibrio phage ICP2_2011_A</name>
    <dbReference type="NCBI Taxonomy" id="1529057"/>
    <lineage>
        <taxon>Viruses</taxon>
        <taxon>Duplodnaviria</taxon>
        <taxon>Heunggongvirae</taxon>
        <taxon>Uroviricota</taxon>
        <taxon>Caudoviricetes</taxon>
        <taxon>Zobellviridae</taxon>
        <taxon>Icepovirus</taxon>
        <taxon>Icepovirus bengalense</taxon>
    </lineage>
</organism>
<name>A0A076G6E1_9CAUD</name>
<evidence type="ECO:0000313" key="2">
    <source>
        <dbReference type="Proteomes" id="UP000028661"/>
    </source>
</evidence>
<protein>
    <submittedName>
        <fullName evidence="1">Uncharacterized protein</fullName>
    </submittedName>
</protein>
<sequence>MADLQHQNIPDEYLHEVKGAVNAPINTFLRAKGDGTTEFVPLNNESFPTPTGISIDPSGKTAVYTPIVGRQYIFTLSKSSVGGPSEYQNDIMDYRGAIIPVGTDYMLSVGGKVKYVAGQFSVVSQDDTVILKISEIQ</sequence>